<evidence type="ECO:0000256" key="1">
    <source>
        <dbReference type="SAM" id="MobiDB-lite"/>
    </source>
</evidence>
<feature type="region of interest" description="Disordered" evidence="1">
    <location>
        <begin position="1"/>
        <end position="21"/>
    </location>
</feature>
<organismHost>
    <name type="scientific">Pseudomonas aeruginosa</name>
    <dbReference type="NCBI Taxonomy" id="287"/>
</organismHost>
<evidence type="ECO:0000256" key="2">
    <source>
        <dbReference type="SAM" id="Phobius"/>
    </source>
</evidence>
<dbReference type="GeneID" id="26643823"/>
<feature type="transmembrane region" description="Helical" evidence="2">
    <location>
        <begin position="88"/>
        <end position="109"/>
    </location>
</feature>
<evidence type="ECO:0000313" key="3">
    <source>
        <dbReference type="EMBL" id="AEH03718.1"/>
    </source>
</evidence>
<dbReference type="RefSeq" id="YP_009217374.1">
    <property type="nucleotide sequence ID" value="NC_028999.1"/>
</dbReference>
<keyword evidence="4" id="KW-1185">Reference proteome</keyword>
<dbReference type="KEGG" id="vg:26643823"/>
<accession>F8SJD1</accession>
<sequence>MTLYRKAAGRPSTSMMGGPASAYKKVERMGSRVPPDPLFDRAVFVPKDDPIPHSKEIRGEVVRDEPKCSTPLSTVNNTEEFPTIRTSVIILLLLSGIGTIIADTIANALRATH</sequence>
<keyword evidence="2" id="KW-0812">Transmembrane</keyword>
<dbReference type="Proteomes" id="UP000008388">
    <property type="component" value="Segment"/>
</dbReference>
<gene>
    <name evidence="3" type="primary">295</name>
</gene>
<protein>
    <submittedName>
        <fullName evidence="3">Uncharacterized protein 295</fullName>
    </submittedName>
</protein>
<name>F8SJD1_BPPA3</name>
<organism evidence="3 4">
    <name type="scientific">Pseudomonas phage PhiPA3</name>
    <name type="common">Pseudomonas aeruginosa phage PhiPA3</name>
    <dbReference type="NCBI Taxonomy" id="998086"/>
    <lineage>
        <taxon>Viruses</taxon>
        <taxon>Duplodnaviria</taxon>
        <taxon>Heunggongvirae</taxon>
        <taxon>Uroviricota</taxon>
        <taxon>Caudoviricetes</taxon>
        <taxon>Chimalliviridae</taxon>
        <taxon>Miltoncavirus</taxon>
        <taxon>Miltoncavirus PhiPA3</taxon>
    </lineage>
</organism>
<dbReference type="EMBL" id="HQ630627">
    <property type="protein sequence ID" value="AEH03718.1"/>
    <property type="molecule type" value="Genomic_DNA"/>
</dbReference>
<keyword evidence="2" id="KW-1133">Transmembrane helix</keyword>
<evidence type="ECO:0000313" key="4">
    <source>
        <dbReference type="Proteomes" id="UP000008388"/>
    </source>
</evidence>
<keyword evidence="2" id="KW-0472">Membrane</keyword>
<proteinExistence type="predicted"/>
<reference evidence="3 4" key="1">
    <citation type="journal article" date="2011" name="Microbiology">
        <title>The Pseudomonas aeruginosa generalized transducing phage phiPA3 is a new member of the phiKZ-like group of 'jumbo' phages, and infects model laboratory strains and clinical isolates from cystic fibrosis patients.</title>
        <authorList>
            <person name="Monson R."/>
            <person name="Foulds I."/>
            <person name="Foweraker J."/>
            <person name="Welch M."/>
            <person name="Salmond G.P."/>
        </authorList>
    </citation>
    <scope>NUCLEOTIDE SEQUENCE [LARGE SCALE GENOMIC DNA]</scope>
</reference>